<name>A0A2S0JWC9_LYSSH</name>
<sequence>MNKTINFSLPRELEPLRSEIEDSLLAAITISPCKRSTTITESKFAGEPYLPYYQTVPKDITGEAMRLLAQINFAEIPTIQDFPTQGILQFFISSNIFANAAHYKEDIFQQFYKVRFYPTLETKTAMPTQEKPAVTTDDWFPIKEELSLQFHFTQEPVSALDYRAVHYLPSLICTLNHDVNLHEIYLQHFLGAGAKIGGYAYFLEEDIRHESHLLQRYDVLLLQIDSNDEFGIMWADSGVGKFFINRDKLLQQDFSDILFQWEHYV</sequence>
<proteinExistence type="predicted"/>
<dbReference type="EMBL" id="UFSZ01000001">
    <property type="protein sequence ID" value="SUV19295.1"/>
    <property type="molecule type" value="Genomic_DNA"/>
</dbReference>
<dbReference type="Proteomes" id="UP000238825">
    <property type="component" value="Chromosome"/>
</dbReference>
<dbReference type="AlphaFoldDB" id="A0A2S0JWC9"/>
<gene>
    <name evidence="2" type="primary">ywqG_3</name>
    <name evidence="1" type="ORF">LS41612_02525</name>
    <name evidence="2" type="ORF">NCTC10338_04288</name>
</gene>
<dbReference type="Pfam" id="PF09234">
    <property type="entry name" value="DUF1963"/>
    <property type="match status" value="1"/>
</dbReference>
<dbReference type="InterPro" id="IPR035948">
    <property type="entry name" value="YwqG-like_sf"/>
</dbReference>
<dbReference type="EMBL" id="CP019980">
    <property type="protein sequence ID" value="AVK95244.1"/>
    <property type="molecule type" value="Genomic_DNA"/>
</dbReference>
<dbReference type="InterPro" id="IPR015315">
    <property type="entry name" value="DUF1963"/>
</dbReference>
<dbReference type="Proteomes" id="UP000255295">
    <property type="component" value="Unassembled WGS sequence"/>
</dbReference>
<reference evidence="1 3" key="1">
    <citation type="submission" date="2017-03" db="EMBL/GenBank/DDBJ databases">
        <title>The whole genome sequencing and assembly of Lysinibacillus sphaericus DSM 28T strain.</title>
        <authorList>
            <person name="Lee Y.-J."/>
            <person name="Yi H."/>
            <person name="Bahn Y.-S."/>
            <person name="Kim J.F."/>
            <person name="Lee D.-W."/>
        </authorList>
    </citation>
    <scope>NUCLEOTIDE SEQUENCE [LARGE SCALE GENOMIC DNA]</scope>
    <source>
        <strain evidence="1 3">DSM 28</strain>
    </source>
</reference>
<evidence type="ECO:0000313" key="2">
    <source>
        <dbReference type="EMBL" id="SUV19295.1"/>
    </source>
</evidence>
<evidence type="ECO:0000313" key="1">
    <source>
        <dbReference type="EMBL" id="AVK95244.1"/>
    </source>
</evidence>
<dbReference type="SUPFAM" id="SSF103032">
    <property type="entry name" value="Hypothetical protein YwqG"/>
    <property type="match status" value="1"/>
</dbReference>
<dbReference type="Gene3D" id="2.30.320.10">
    <property type="entry name" value="YwqG-like"/>
    <property type="match status" value="1"/>
</dbReference>
<dbReference type="PANTHER" id="PTHR36436:SF6">
    <property type="entry name" value="SLL5081 PROTEIN"/>
    <property type="match status" value="1"/>
</dbReference>
<reference evidence="2 4" key="2">
    <citation type="submission" date="2018-06" db="EMBL/GenBank/DDBJ databases">
        <authorList>
            <consortium name="Pathogen Informatics"/>
            <person name="Doyle S."/>
        </authorList>
    </citation>
    <scope>NUCLEOTIDE SEQUENCE [LARGE SCALE GENOMIC DNA]</scope>
    <source>
        <strain evidence="2 4">NCTC10338</strain>
    </source>
</reference>
<evidence type="ECO:0000313" key="3">
    <source>
        <dbReference type="Proteomes" id="UP000238825"/>
    </source>
</evidence>
<dbReference type="PANTHER" id="PTHR36436">
    <property type="entry name" value="SLL5081 PROTEIN"/>
    <property type="match status" value="1"/>
</dbReference>
<evidence type="ECO:0000313" key="4">
    <source>
        <dbReference type="Proteomes" id="UP000255295"/>
    </source>
</evidence>
<dbReference type="RefSeq" id="WP_024361323.1">
    <property type="nucleotide sequence ID" value="NZ_BJNS01000052.1"/>
</dbReference>
<accession>A0A2S0JWC9</accession>
<protein>
    <submittedName>
        <fullName evidence="2">Cytoplasmic protein</fullName>
    </submittedName>
</protein>
<organism evidence="1 3">
    <name type="scientific">Lysinibacillus sphaericus</name>
    <name type="common">Bacillus sphaericus</name>
    <dbReference type="NCBI Taxonomy" id="1421"/>
    <lineage>
        <taxon>Bacteria</taxon>
        <taxon>Bacillati</taxon>
        <taxon>Bacillota</taxon>
        <taxon>Bacilli</taxon>
        <taxon>Bacillales</taxon>
        <taxon>Bacillaceae</taxon>
        <taxon>Lysinibacillus</taxon>
    </lineage>
</organism>
<dbReference type="GeneID" id="48275056"/>